<accession>A0ABY4YH66</accession>
<dbReference type="Gene3D" id="3.40.605.10">
    <property type="entry name" value="Aldehyde Dehydrogenase, Chain A, domain 1"/>
    <property type="match status" value="1"/>
</dbReference>
<organism evidence="5 6">
    <name type="scientific">Ornithinimicrobium cryptoxanthini</name>
    <dbReference type="NCBI Taxonomy" id="2934161"/>
    <lineage>
        <taxon>Bacteria</taxon>
        <taxon>Bacillati</taxon>
        <taxon>Actinomycetota</taxon>
        <taxon>Actinomycetes</taxon>
        <taxon>Micrococcales</taxon>
        <taxon>Ornithinimicrobiaceae</taxon>
        <taxon>Ornithinimicrobium</taxon>
    </lineage>
</organism>
<comment type="similarity">
    <text evidence="1 3">Belongs to the aldehyde dehydrogenase family.</text>
</comment>
<dbReference type="InterPro" id="IPR016163">
    <property type="entry name" value="Ald_DH_C"/>
</dbReference>
<dbReference type="Gene3D" id="3.40.309.10">
    <property type="entry name" value="Aldehyde Dehydrogenase, Chain A, domain 2"/>
    <property type="match status" value="1"/>
</dbReference>
<dbReference type="CDD" id="cd07099">
    <property type="entry name" value="ALDH_DDALDH"/>
    <property type="match status" value="1"/>
</dbReference>
<evidence type="ECO:0000313" key="5">
    <source>
        <dbReference type="EMBL" id="USQ75977.1"/>
    </source>
</evidence>
<dbReference type="InterPro" id="IPR016161">
    <property type="entry name" value="Ald_DH/histidinol_DH"/>
</dbReference>
<dbReference type="EMBL" id="CP099490">
    <property type="protein sequence ID" value="USQ75977.1"/>
    <property type="molecule type" value="Genomic_DNA"/>
</dbReference>
<evidence type="ECO:0000313" key="6">
    <source>
        <dbReference type="Proteomes" id="UP001056535"/>
    </source>
</evidence>
<dbReference type="InterPro" id="IPR016162">
    <property type="entry name" value="Ald_DH_N"/>
</dbReference>
<keyword evidence="2 3" id="KW-0560">Oxidoreductase</keyword>
<dbReference type="Proteomes" id="UP001056535">
    <property type="component" value="Chromosome"/>
</dbReference>
<dbReference type="RefSeq" id="WP_252620570.1">
    <property type="nucleotide sequence ID" value="NZ_CP099490.1"/>
</dbReference>
<dbReference type="PIRSF" id="PIRSF036492">
    <property type="entry name" value="ALDH"/>
    <property type="match status" value="1"/>
</dbReference>
<reference evidence="5" key="1">
    <citation type="submission" date="2022-06" db="EMBL/GenBank/DDBJ databases">
        <title>Ornithinimicrobium JY.X270.</title>
        <authorList>
            <person name="Huang Y."/>
        </authorList>
    </citation>
    <scope>NUCLEOTIDE SEQUENCE</scope>
    <source>
        <strain evidence="5">JY.X270</strain>
    </source>
</reference>
<evidence type="ECO:0000256" key="3">
    <source>
        <dbReference type="PIRNR" id="PIRNR036492"/>
    </source>
</evidence>
<protein>
    <recommendedName>
        <fullName evidence="3">Aldehyde dehydrogenase</fullName>
    </recommendedName>
</protein>
<gene>
    <name evidence="5" type="ORF">NF557_15485</name>
</gene>
<evidence type="ECO:0000256" key="1">
    <source>
        <dbReference type="ARBA" id="ARBA00009986"/>
    </source>
</evidence>
<dbReference type="InterPro" id="IPR015590">
    <property type="entry name" value="Aldehyde_DH_dom"/>
</dbReference>
<dbReference type="PANTHER" id="PTHR11699">
    <property type="entry name" value="ALDEHYDE DEHYDROGENASE-RELATED"/>
    <property type="match status" value="1"/>
</dbReference>
<keyword evidence="6" id="KW-1185">Reference proteome</keyword>
<dbReference type="SUPFAM" id="SSF53720">
    <property type="entry name" value="ALDH-like"/>
    <property type="match status" value="1"/>
</dbReference>
<evidence type="ECO:0000259" key="4">
    <source>
        <dbReference type="Pfam" id="PF00171"/>
    </source>
</evidence>
<name>A0ABY4YH66_9MICO</name>
<feature type="domain" description="Aldehyde dehydrogenase" evidence="4">
    <location>
        <begin position="18"/>
        <end position="459"/>
    </location>
</feature>
<sequence>MSTEYAVAPAEQSVDPSALVTEAVDLARETQTWWDSIGFSGRRHLLDRWRQDITEHLDELAAVVHDEMGKPHGDAVLEIGMALEHLAWAAKHARRVLDRKRVGSTLLAAHLAATVEYLPLGVIGVIGPWNYPVYTPMGAIAYALAGGNTVVFKPSELTPLTGQWLADSFERAVGRPALLAVHGRGEIGDALCRSSVGMISFTGSPGTARLVMATCAQSLKPVLIEGGGKDVLIVAEDADVPAAAAAAVWGGMSNAGQTCVGVERVLAHEAVYDELVAAIAREAARARAGLDDGADLGPISLPKQVGIIREQVADALSRGARAVLGGEQFNGPAGEVADGSPLEDPARVIQPTVLVDTPPDARIQREETFGPVITVDRVASMDEAIERANSGSYGLGGAVFSRKHGPEIARRIRSGMTSVNNVIGFTGLPQLPFGGVGDSGFGRTHGAEGLRCFCYAKSVARQRFTPPVAVTNFDRRARVDGIFKTAVSVLHGSRPWQQ</sequence>
<dbReference type="InterPro" id="IPR012394">
    <property type="entry name" value="Aldehyde_DH_NAD(P)"/>
</dbReference>
<dbReference type="Pfam" id="PF00171">
    <property type="entry name" value="Aldedh"/>
    <property type="match status" value="1"/>
</dbReference>
<evidence type="ECO:0000256" key="2">
    <source>
        <dbReference type="ARBA" id="ARBA00023002"/>
    </source>
</evidence>
<proteinExistence type="inferred from homology"/>